<feature type="domain" description="PD-(D/E)XK endonuclease-like" evidence="1">
    <location>
        <begin position="645"/>
        <end position="914"/>
    </location>
</feature>
<dbReference type="SUPFAM" id="SSF52540">
    <property type="entry name" value="P-loop containing nucleoside triphosphate hydrolases"/>
    <property type="match status" value="1"/>
</dbReference>
<dbReference type="Proteomes" id="UP000443153">
    <property type="component" value="Unassembled WGS sequence"/>
</dbReference>
<evidence type="ECO:0000313" key="3">
    <source>
        <dbReference type="Proteomes" id="UP000443153"/>
    </source>
</evidence>
<organism evidence="2 3">
    <name type="scientific">Maribacter luteus</name>
    <dbReference type="NCBI Taxonomy" id="2594478"/>
    <lineage>
        <taxon>Bacteria</taxon>
        <taxon>Pseudomonadati</taxon>
        <taxon>Bacteroidota</taxon>
        <taxon>Flavobacteriia</taxon>
        <taxon>Flavobacteriales</taxon>
        <taxon>Flavobacteriaceae</taxon>
        <taxon>Maribacter</taxon>
    </lineage>
</organism>
<proteinExistence type="predicted"/>
<reference evidence="2 3" key="1">
    <citation type="submission" date="2019-11" db="EMBL/GenBank/DDBJ databases">
        <title>Maribacter lutea sp. nov., a marine bacterium isolated from intertidal sand.</title>
        <authorList>
            <person name="Liu A."/>
        </authorList>
    </citation>
    <scope>NUCLEOTIDE SEQUENCE [LARGE SCALE GENOMIC DNA]</scope>
    <source>
        <strain evidence="2 3">RZ05</strain>
    </source>
</reference>
<sequence>MLSFLEQVLTSIYKERGSFENIVFVLPSKRSGSYLKKGISKITDKPIFTPEIYSIEEFIGKISGLETATNTQQLFDLYYTYLEQTENNQENFVDFAKWGQTLLQDFNEIDRYLIDSEKLFANLSAIQEINHWYVSAEKTDMVRNYIDFWNKLENLYNRFNFRLIQKGFGHQGLVYRKAYENLDSYTENHKNKHHVFIGFNALNTAESAIIQRILAANNADIYWDLDAYFLNDPIHDAGLFVRSHHKTWPYLKKNGLKGISTTFTQEKQIEVIGVPKSISQAKYVGTLLKQIATEQNGILKRTAVVLNDESLLNPLLNSIPTELDKVNITMGFPLNKTSFESFFNQFIELYVHKQPNGWYYKNILSFLSHPYTDLLLTHNEISYARVITQTTTSQNLTFLTKNKLRSIISSENIPLDTLFLEPIPSPTYLVECILNLISILKSKLQALGNSLALEELFRFYGIFNQITTILKEHKFINDQKSFHTLFKELVSMETLDFKGDPIEGLQIMGMLESRNLDFETVILTSVNEGILPAGKSNNSFIPFDLKRNFGLPTFKEKDAVYTYHFYRLLQRAKNIYLIYNTEPDVLEGGERSRLITQLLTDDTLKKNITEFIAVPEIKVTPKKEIAVDKDGALLQLIKEHAAKGFSPSSLSNYVRNPLDFYKQNLLRINDLQEVEETVAANTFGTIIHDTLEDLYKPLVGKYLNKEVLVNMKGNIEKLVKHHFNKSYSSISMLRGKNLIAYNVILKYVRSFIDHEIRESKKHQIKILGLEKKMTIDVSYPEVGFPVKLTGKLDRIDEIDGILRIIDYKSGKVLPSQVAIFDWALLTEDYKYSKAFQLLCYALMYTENKPVNQLEAGIISFKNLSAGLLSFGIKESEKSRSKPNKSITQETLSLFSTELKRLILEICNPNVPFIEKEV</sequence>
<comment type="caution">
    <text evidence="2">The sequence shown here is derived from an EMBL/GenBank/DDBJ whole genome shotgun (WGS) entry which is preliminary data.</text>
</comment>
<name>A0A6I2MKI0_9FLAO</name>
<dbReference type="AlphaFoldDB" id="A0A6I2MKI0"/>
<dbReference type="EMBL" id="WKJH01000001">
    <property type="protein sequence ID" value="MRX63070.1"/>
    <property type="molecule type" value="Genomic_DNA"/>
</dbReference>
<dbReference type="InterPro" id="IPR027417">
    <property type="entry name" value="P-loop_NTPase"/>
</dbReference>
<dbReference type="InterPro" id="IPR011604">
    <property type="entry name" value="PDDEXK-like_dom_sf"/>
</dbReference>
<dbReference type="OrthoDB" id="9762792at2"/>
<evidence type="ECO:0000259" key="1">
    <source>
        <dbReference type="Pfam" id="PF12705"/>
    </source>
</evidence>
<evidence type="ECO:0000313" key="2">
    <source>
        <dbReference type="EMBL" id="MRX63070.1"/>
    </source>
</evidence>
<protein>
    <submittedName>
        <fullName evidence="2">PD-(D/E)XK nuclease family protein</fullName>
    </submittedName>
</protein>
<dbReference type="InterPro" id="IPR038726">
    <property type="entry name" value="PDDEXK_AddAB-type"/>
</dbReference>
<dbReference type="RefSeq" id="WP_154363480.1">
    <property type="nucleotide sequence ID" value="NZ_WKJH01000001.1"/>
</dbReference>
<dbReference type="Pfam" id="PF12705">
    <property type="entry name" value="PDDEXK_1"/>
    <property type="match status" value="1"/>
</dbReference>
<dbReference type="InterPro" id="IPR011335">
    <property type="entry name" value="Restrct_endonuc-II-like"/>
</dbReference>
<dbReference type="SUPFAM" id="SSF52980">
    <property type="entry name" value="Restriction endonuclease-like"/>
    <property type="match status" value="1"/>
</dbReference>
<gene>
    <name evidence="2" type="ORF">GJ691_02700</name>
</gene>
<accession>A0A6I2MKI0</accession>
<dbReference type="Gene3D" id="3.90.320.10">
    <property type="match status" value="1"/>
</dbReference>
<keyword evidence="3" id="KW-1185">Reference proteome</keyword>